<dbReference type="EMBL" id="PDOD01000006">
    <property type="protein sequence ID" value="PYZ91688.1"/>
    <property type="molecule type" value="Genomic_DNA"/>
</dbReference>
<protein>
    <submittedName>
        <fullName evidence="1">Uncharacterized protein</fullName>
    </submittedName>
</protein>
<name>A0A323T5B4_9BACI</name>
<keyword evidence="2" id="KW-1185">Reference proteome</keyword>
<evidence type="ECO:0000313" key="1">
    <source>
        <dbReference type="EMBL" id="PYZ91688.1"/>
    </source>
</evidence>
<sequence>MKEVTVLFPETQKEIVKHQAWLLEMGMQRAAVVVSGSIAKMQLKRTAKESNHSKEFHFSSQEEALEFLKKTPAGQ</sequence>
<dbReference type="OrthoDB" id="2864316at2"/>
<comment type="caution">
    <text evidence="1">The sequence shown here is derived from an EMBL/GenBank/DDBJ whole genome shotgun (WGS) entry which is preliminary data.</text>
</comment>
<reference evidence="1 2" key="1">
    <citation type="submission" date="2017-10" db="EMBL/GenBank/DDBJ databases">
        <title>Bacillus sp. nov., a halophilic bacterium isolated from a Keqin Lake.</title>
        <authorList>
            <person name="Wang H."/>
        </authorList>
    </citation>
    <scope>NUCLEOTIDE SEQUENCE [LARGE SCALE GENOMIC DNA]</scope>
    <source>
        <strain evidence="1 2">KQ-12</strain>
    </source>
</reference>
<gene>
    <name evidence="1" type="ORF">CR194_18855</name>
</gene>
<dbReference type="Proteomes" id="UP000248214">
    <property type="component" value="Unassembled WGS sequence"/>
</dbReference>
<dbReference type="AlphaFoldDB" id="A0A323T5B4"/>
<dbReference type="RefSeq" id="WP_110611976.1">
    <property type="nucleotide sequence ID" value="NZ_PDOD01000006.1"/>
</dbReference>
<accession>A0A323T5B4</accession>
<proteinExistence type="predicted"/>
<evidence type="ECO:0000313" key="2">
    <source>
        <dbReference type="Proteomes" id="UP000248214"/>
    </source>
</evidence>
<organism evidence="1 2">
    <name type="scientific">Salipaludibacillus keqinensis</name>
    <dbReference type="NCBI Taxonomy" id="2045207"/>
    <lineage>
        <taxon>Bacteria</taxon>
        <taxon>Bacillati</taxon>
        <taxon>Bacillota</taxon>
        <taxon>Bacilli</taxon>
        <taxon>Bacillales</taxon>
        <taxon>Bacillaceae</taxon>
    </lineage>
</organism>